<dbReference type="PROSITE" id="PS51123">
    <property type="entry name" value="OMPA_2"/>
    <property type="match status" value="1"/>
</dbReference>
<evidence type="ECO:0000256" key="3">
    <source>
        <dbReference type="ARBA" id="ARBA00023237"/>
    </source>
</evidence>
<accession>A0A401XKF6</accession>
<dbReference type="InterPro" id="IPR050330">
    <property type="entry name" value="Bact_OuterMem_StrucFunc"/>
</dbReference>
<keyword evidence="3" id="KW-0998">Cell outer membrane</keyword>
<proteinExistence type="predicted"/>
<comment type="subcellular location">
    <subcellularLocation>
        <location evidence="1">Cell outer membrane</location>
    </subcellularLocation>
</comment>
<dbReference type="PANTHER" id="PTHR30329">
    <property type="entry name" value="STATOR ELEMENT OF FLAGELLAR MOTOR COMPLEX"/>
    <property type="match status" value="1"/>
</dbReference>
<evidence type="ECO:0000313" key="7">
    <source>
        <dbReference type="EMBL" id="GCD77482.1"/>
    </source>
</evidence>
<dbReference type="Gene3D" id="2.120.10.30">
    <property type="entry name" value="TolB, C-terminal domain"/>
    <property type="match status" value="1"/>
</dbReference>
<evidence type="ECO:0000256" key="5">
    <source>
        <dbReference type="SAM" id="Coils"/>
    </source>
</evidence>
<dbReference type="AlphaFoldDB" id="A0A401XKF6"/>
<evidence type="ECO:0000256" key="4">
    <source>
        <dbReference type="PROSITE-ProRule" id="PRU00473"/>
    </source>
</evidence>
<keyword evidence="2 4" id="KW-0472">Membrane</keyword>
<name>A0A401XKF6_9FLAO</name>
<dbReference type="InterPro" id="IPR006664">
    <property type="entry name" value="OMP_bac"/>
</dbReference>
<comment type="caution">
    <text evidence="7">The sequence shown here is derived from an EMBL/GenBank/DDBJ whole genome shotgun (WGS) entry which is preliminary data.</text>
</comment>
<keyword evidence="5" id="KW-0175">Coiled coil</keyword>
<dbReference type="Pfam" id="PF07676">
    <property type="entry name" value="PD40"/>
    <property type="match status" value="3"/>
</dbReference>
<gene>
    <name evidence="7" type="ORF">JCM31826_09640</name>
</gene>
<feature type="domain" description="OmpA-like" evidence="6">
    <location>
        <begin position="516"/>
        <end position="632"/>
    </location>
</feature>
<dbReference type="InterPro" id="IPR011042">
    <property type="entry name" value="6-blade_b-propeller_TolB-like"/>
</dbReference>
<evidence type="ECO:0000313" key="8">
    <source>
        <dbReference type="Proteomes" id="UP000286715"/>
    </source>
</evidence>
<feature type="coiled-coil region" evidence="5">
    <location>
        <begin position="430"/>
        <end position="471"/>
    </location>
</feature>
<dbReference type="InterPro" id="IPR011659">
    <property type="entry name" value="WD40"/>
</dbReference>
<protein>
    <recommendedName>
        <fullName evidence="6">OmpA-like domain-containing protein</fullName>
    </recommendedName>
</protein>
<organism evidence="7 8">
    <name type="scientific">Thermaurantimonas aggregans</name>
    <dbReference type="NCBI Taxonomy" id="2173829"/>
    <lineage>
        <taxon>Bacteria</taxon>
        <taxon>Pseudomonadati</taxon>
        <taxon>Bacteroidota</taxon>
        <taxon>Flavobacteriia</taxon>
        <taxon>Flavobacteriales</taxon>
        <taxon>Schleiferiaceae</taxon>
        <taxon>Thermaurantimonas</taxon>
    </lineage>
</organism>
<dbReference type="SUPFAM" id="SSF103088">
    <property type="entry name" value="OmpA-like"/>
    <property type="match status" value="1"/>
</dbReference>
<dbReference type="Proteomes" id="UP000286715">
    <property type="component" value="Unassembled WGS sequence"/>
</dbReference>
<dbReference type="SUPFAM" id="SSF82171">
    <property type="entry name" value="DPP6 N-terminal domain-like"/>
    <property type="match status" value="1"/>
</dbReference>
<dbReference type="InterPro" id="IPR006665">
    <property type="entry name" value="OmpA-like"/>
</dbReference>
<dbReference type="Gene3D" id="3.30.1330.60">
    <property type="entry name" value="OmpA-like domain"/>
    <property type="match status" value="1"/>
</dbReference>
<dbReference type="PANTHER" id="PTHR30329:SF21">
    <property type="entry name" value="LIPOPROTEIN YIAD-RELATED"/>
    <property type="match status" value="1"/>
</dbReference>
<dbReference type="PRINTS" id="PR01021">
    <property type="entry name" value="OMPADOMAIN"/>
</dbReference>
<keyword evidence="8" id="KW-1185">Reference proteome</keyword>
<evidence type="ECO:0000259" key="6">
    <source>
        <dbReference type="PROSITE" id="PS51123"/>
    </source>
</evidence>
<dbReference type="Pfam" id="PF00691">
    <property type="entry name" value="OmpA"/>
    <property type="match status" value="1"/>
</dbReference>
<sequence length="944" mass="105829">MKKGDYRSAAYAYENEVLLKPSKYFDMAKAYFMMRDIEKAISALENYKQKDPKANLEMADWWLNMLRRGDEPVKSVNMGDSINTSVAELMPLIARDGKRMYFAARKRTGGSGGYDIWYSDRREDGTWSNPRLIEALSTQKDEVLWSLSPDAQVALLGGKHAGRFGKDDIYYSVRNAEGREWSQPCNLGAAINTKAYEGQACMAADGQTILFVSNRSGGSGKKDIYMSRLTPNGWSTPVNVGSVINTAGDEMYPKLSADGKTLYFTSNGHQGFGGHDIFMARRLDDSYTQWSTPVNMGPYINTIGDEYDFSITTEGNLAYFFRKSPSQKNNTDIYRTIIPILLRPEKTVNVVGTVLHEKDSAALLNIKYTDLSIGREVARVATNASSGAYFTQLTLGRKYLVEINTRGFLYLSDTIDLSDIRSLIPRDSFKKRLSEELQAILLQKTMLEKKLNEIDNRLNSESERIKEEYEALLKMLAQSEIHLRAIAAEVENSRDRWLLEDVVIPDIVRNYKVQRSTVGASFELKDIYFDLGKATLTPQSRTSLDALYEILAKNDIYIELGGHTDSIGSDDNNLRLSQERVNAVKDYLVNKGINPQRIIAVGYGETRPVADNRTDEGRRKNRRVEVTIIDRRAVLAGTDDLKEEKPMEQAATQTFEISDYYSTLKAAANLAGLPKGSPCANIAPKQVKEKAVKTRKEKKVRERKVKPTDSDDTIIIADVKPRKSKRKRRRGGDIVIIDGTGNGGNVYGNTTPATTRKPKRDVIPDGHYIYKTLNLSYMNMEIVPNGLLSIGSFTGLQLNMSAGSFLETHLTYYLGGSNLDWGANLSQLFKINIGKIVRLPLQAMAGYRIDYFNLTDVTPLGNDKEHQGFISFPVGLRYNLAFSENFIIAPEYLINLNGFTSDEIGTARYTSIGIQARWKFLHGGLFMNRGAVINFSGFKVGVSF</sequence>
<dbReference type="EMBL" id="BHZE01000007">
    <property type="protein sequence ID" value="GCD77482.1"/>
    <property type="molecule type" value="Genomic_DNA"/>
</dbReference>
<evidence type="ECO:0000256" key="1">
    <source>
        <dbReference type="ARBA" id="ARBA00004442"/>
    </source>
</evidence>
<dbReference type="CDD" id="cd07185">
    <property type="entry name" value="OmpA_C-like"/>
    <property type="match status" value="1"/>
</dbReference>
<dbReference type="InterPro" id="IPR036737">
    <property type="entry name" value="OmpA-like_sf"/>
</dbReference>
<evidence type="ECO:0000256" key="2">
    <source>
        <dbReference type="ARBA" id="ARBA00023136"/>
    </source>
</evidence>
<dbReference type="GO" id="GO:0009279">
    <property type="term" value="C:cell outer membrane"/>
    <property type="evidence" value="ECO:0007669"/>
    <property type="project" value="UniProtKB-SubCell"/>
</dbReference>
<reference evidence="7 8" key="1">
    <citation type="submission" date="2018-11" db="EMBL/GenBank/DDBJ databases">
        <title>Schleiferia aggregans sp. nov., a moderately thermophilic heterotrophic bacterium isolated from microbial mats at a terrestrial hot spring.</title>
        <authorList>
            <person name="Iino T."/>
            <person name="Ohkuma M."/>
            <person name="Haruta S."/>
        </authorList>
    </citation>
    <scope>NUCLEOTIDE SEQUENCE [LARGE SCALE GENOMIC DNA]</scope>
    <source>
        <strain evidence="7 8">LA</strain>
    </source>
</reference>